<organism evidence="1 2">
    <name type="scientific">Alcaligenes xylosoxydans xylosoxydans</name>
    <name type="common">Achromobacter xylosoxidans</name>
    <dbReference type="NCBI Taxonomy" id="85698"/>
    <lineage>
        <taxon>Bacteria</taxon>
        <taxon>Pseudomonadati</taxon>
        <taxon>Pseudomonadota</taxon>
        <taxon>Betaproteobacteria</taxon>
        <taxon>Burkholderiales</taxon>
        <taxon>Alcaligenaceae</taxon>
        <taxon>Achromobacter</taxon>
    </lineage>
</organism>
<dbReference type="InterPro" id="IPR036249">
    <property type="entry name" value="Thioredoxin-like_sf"/>
</dbReference>
<dbReference type="GeneID" id="75274875"/>
<dbReference type="KEGG" id="axx:ERS451415_01211"/>
<proteinExistence type="predicted"/>
<dbReference type="CDD" id="cd02947">
    <property type="entry name" value="TRX_family"/>
    <property type="match status" value="1"/>
</dbReference>
<evidence type="ECO:0000313" key="2">
    <source>
        <dbReference type="Proteomes" id="UP001141992"/>
    </source>
</evidence>
<dbReference type="RefSeq" id="WP_006389045.1">
    <property type="nucleotide sequence ID" value="NZ_CABIYZ010000001.1"/>
</dbReference>
<dbReference type="SUPFAM" id="SSF52833">
    <property type="entry name" value="Thioredoxin-like"/>
    <property type="match status" value="1"/>
</dbReference>
<dbReference type="AlphaFoldDB" id="A0A0D6GDM9"/>
<comment type="caution">
    <text evidence="1">The sequence shown here is derived from an EMBL/GenBank/DDBJ whole genome shotgun (WGS) entry which is preliminary data.</text>
</comment>
<dbReference type="EMBL" id="JAPZVI010000009">
    <property type="protein sequence ID" value="MCZ8402528.1"/>
    <property type="molecule type" value="Genomic_DNA"/>
</dbReference>
<dbReference type="eggNOG" id="COG0526">
    <property type="taxonomic scope" value="Bacteria"/>
</dbReference>
<evidence type="ECO:0000313" key="1">
    <source>
        <dbReference type="EMBL" id="MCZ8402528.1"/>
    </source>
</evidence>
<gene>
    <name evidence="1" type="ORF">O9570_13820</name>
</gene>
<dbReference type="Gene3D" id="3.40.30.10">
    <property type="entry name" value="Glutaredoxin"/>
    <property type="match status" value="1"/>
</dbReference>
<protein>
    <submittedName>
        <fullName evidence="1">Thioredoxin family protein</fullName>
    </submittedName>
</protein>
<name>A0A0D6GDM9_ALCXX</name>
<dbReference type="Proteomes" id="UP001141992">
    <property type="component" value="Unassembled WGS sequence"/>
</dbReference>
<accession>A0A0D6GDM9</accession>
<sequence length="134" mass="14905">MTDPRFDPAQVFAVFDMRHVDSAGFDAAVVQAPGSDLRCVFLWGQDCYNCNLFKQAALLHQETLLGLGLTWFEADVYADEPLGRRFSLHGVPTFVLYRAGKRLGRITGWPGLPQFTAAIRRLQETPAENSSQAS</sequence>
<reference evidence="1" key="1">
    <citation type="submission" date="2022-12" db="EMBL/GenBank/DDBJ databases">
        <authorList>
            <person name="Voronina O.L."/>
            <person name="Kunda M.S."/>
            <person name="Ryzhova N."/>
            <person name="Aksenova E.I."/>
        </authorList>
    </citation>
    <scope>NUCLEOTIDE SEQUENCE</scope>
    <source>
        <strain evidence="1">SCCH136:Ach223948</strain>
    </source>
</reference>